<dbReference type="Proteomes" id="UP000193834">
    <property type="component" value="Unassembled WGS sequence"/>
</dbReference>
<evidence type="ECO:0000256" key="1">
    <source>
        <dbReference type="SAM" id="MobiDB-lite"/>
    </source>
</evidence>
<dbReference type="AlphaFoldDB" id="A0A1X7J7T2"/>
<feature type="compositionally biased region" description="Basic and acidic residues" evidence="1">
    <location>
        <begin position="9"/>
        <end position="18"/>
    </location>
</feature>
<evidence type="ECO:0000313" key="2">
    <source>
        <dbReference type="EMBL" id="SMG23377.1"/>
    </source>
</evidence>
<protein>
    <submittedName>
        <fullName evidence="2">Uncharacterized protein</fullName>
    </submittedName>
</protein>
<proteinExistence type="predicted"/>
<evidence type="ECO:0000313" key="3">
    <source>
        <dbReference type="Proteomes" id="UP000193834"/>
    </source>
</evidence>
<reference evidence="2 3" key="1">
    <citation type="submission" date="2017-04" db="EMBL/GenBank/DDBJ databases">
        <authorList>
            <person name="Afonso C.L."/>
            <person name="Miller P.J."/>
            <person name="Scott M.A."/>
            <person name="Spackman E."/>
            <person name="Goraichik I."/>
            <person name="Dimitrov K.M."/>
            <person name="Suarez D.L."/>
            <person name="Swayne D.E."/>
        </authorList>
    </citation>
    <scope>NUCLEOTIDE SEQUENCE [LARGE SCALE GENOMIC DNA]</scope>
    <source>
        <strain evidence="2 3">11</strain>
    </source>
</reference>
<accession>A0A1X7J7T2</accession>
<name>A0A1X7J7T2_9BACL</name>
<sequence>MKSISARDIMNEGGDHIISDGTGSSKSVALMLRKEDQVWKIDFYSPMKKYIK</sequence>
<feature type="region of interest" description="Disordered" evidence="1">
    <location>
        <begin position="1"/>
        <end position="23"/>
    </location>
</feature>
<organism evidence="2 3">
    <name type="scientific">Paenibacillus aquistagni</name>
    <dbReference type="NCBI Taxonomy" id="1852522"/>
    <lineage>
        <taxon>Bacteria</taxon>
        <taxon>Bacillati</taxon>
        <taxon>Bacillota</taxon>
        <taxon>Bacilli</taxon>
        <taxon>Bacillales</taxon>
        <taxon>Paenibacillaceae</taxon>
        <taxon>Paenibacillus</taxon>
    </lineage>
</organism>
<dbReference type="EMBL" id="FXAZ01000001">
    <property type="protein sequence ID" value="SMG23377.1"/>
    <property type="molecule type" value="Genomic_DNA"/>
</dbReference>
<keyword evidence="3" id="KW-1185">Reference proteome</keyword>
<gene>
    <name evidence="2" type="ORF">SAMN06295960_1292</name>
</gene>